<evidence type="ECO:0000256" key="1">
    <source>
        <dbReference type="SAM" id="MobiDB-lite"/>
    </source>
</evidence>
<sequence>MDEKEIRKDRYGSMVVPATEKPIKATPNTSIPVTPVTAANSPKAVATPPVGGRADINWRQHREATRAEVEKQMDEMTGDPAPAGGGKGGNYTVFERLDKREQS</sequence>
<gene>
    <name evidence="2" type="ORF">LCGC14_0790850</name>
</gene>
<protein>
    <submittedName>
        <fullName evidence="2">Uncharacterized protein</fullName>
    </submittedName>
</protein>
<comment type="caution">
    <text evidence="2">The sequence shown here is derived from an EMBL/GenBank/DDBJ whole genome shotgun (WGS) entry which is preliminary data.</text>
</comment>
<feature type="region of interest" description="Disordered" evidence="1">
    <location>
        <begin position="1"/>
        <end position="103"/>
    </location>
</feature>
<name>A0A0F9SZK7_9ZZZZ</name>
<dbReference type="EMBL" id="LAZR01002089">
    <property type="protein sequence ID" value="KKN34703.1"/>
    <property type="molecule type" value="Genomic_DNA"/>
</dbReference>
<evidence type="ECO:0000313" key="2">
    <source>
        <dbReference type="EMBL" id="KKN34703.1"/>
    </source>
</evidence>
<proteinExistence type="predicted"/>
<accession>A0A0F9SZK7</accession>
<organism evidence="2">
    <name type="scientific">marine sediment metagenome</name>
    <dbReference type="NCBI Taxonomy" id="412755"/>
    <lineage>
        <taxon>unclassified sequences</taxon>
        <taxon>metagenomes</taxon>
        <taxon>ecological metagenomes</taxon>
    </lineage>
</organism>
<feature type="compositionally biased region" description="Basic and acidic residues" evidence="1">
    <location>
        <begin position="1"/>
        <end position="11"/>
    </location>
</feature>
<dbReference type="AlphaFoldDB" id="A0A0F9SZK7"/>
<reference evidence="2" key="1">
    <citation type="journal article" date="2015" name="Nature">
        <title>Complex archaea that bridge the gap between prokaryotes and eukaryotes.</title>
        <authorList>
            <person name="Spang A."/>
            <person name="Saw J.H."/>
            <person name="Jorgensen S.L."/>
            <person name="Zaremba-Niedzwiedzka K."/>
            <person name="Martijn J."/>
            <person name="Lind A.E."/>
            <person name="van Eijk R."/>
            <person name="Schleper C."/>
            <person name="Guy L."/>
            <person name="Ettema T.J."/>
        </authorList>
    </citation>
    <scope>NUCLEOTIDE SEQUENCE</scope>
</reference>
<feature type="compositionally biased region" description="Polar residues" evidence="1">
    <location>
        <begin position="26"/>
        <end position="40"/>
    </location>
</feature>
<feature type="compositionally biased region" description="Basic and acidic residues" evidence="1">
    <location>
        <begin position="56"/>
        <end position="74"/>
    </location>
</feature>